<reference evidence="1 2" key="1">
    <citation type="journal article" date="2015" name="Nature">
        <title>rRNA introns, odd ribosomes, and small enigmatic genomes across a large radiation of phyla.</title>
        <authorList>
            <person name="Brown C.T."/>
            <person name="Hug L.A."/>
            <person name="Thomas B.C."/>
            <person name="Sharon I."/>
            <person name="Castelle C.J."/>
            <person name="Singh A."/>
            <person name="Wilkins M.J."/>
            <person name="Williams K.H."/>
            <person name="Banfield J.F."/>
        </authorList>
    </citation>
    <scope>NUCLEOTIDE SEQUENCE [LARGE SCALE GENOMIC DNA]</scope>
</reference>
<dbReference type="PANTHER" id="PTHR38471">
    <property type="entry name" value="FOUR HELIX BUNDLE PROTEIN"/>
    <property type="match status" value="1"/>
</dbReference>
<dbReference type="EMBL" id="LCJR01000014">
    <property type="protein sequence ID" value="KKT81861.1"/>
    <property type="molecule type" value="Genomic_DNA"/>
</dbReference>
<dbReference type="PANTHER" id="PTHR38471:SF2">
    <property type="entry name" value="FOUR HELIX BUNDLE PROTEIN"/>
    <property type="match status" value="1"/>
</dbReference>
<accession>A0A0G1KDQ5</accession>
<evidence type="ECO:0000313" key="2">
    <source>
        <dbReference type="Proteomes" id="UP000034032"/>
    </source>
</evidence>
<evidence type="ECO:0000313" key="1">
    <source>
        <dbReference type="EMBL" id="KKT81861.1"/>
    </source>
</evidence>
<protein>
    <recommendedName>
        <fullName evidence="3">Four helix bundle protein</fullName>
    </recommendedName>
</protein>
<comment type="caution">
    <text evidence="1">The sequence shown here is derived from an EMBL/GenBank/DDBJ whole genome shotgun (WGS) entry which is preliminary data.</text>
</comment>
<dbReference type="Proteomes" id="UP000034032">
    <property type="component" value="Unassembled WGS sequence"/>
</dbReference>
<dbReference type="Pfam" id="PF05635">
    <property type="entry name" value="23S_rRNA_IVP"/>
    <property type="match status" value="1"/>
</dbReference>
<dbReference type="NCBIfam" id="TIGR02436">
    <property type="entry name" value="four helix bundle protein"/>
    <property type="match status" value="1"/>
</dbReference>
<dbReference type="InterPro" id="IPR036583">
    <property type="entry name" value="23S_rRNA_IVS_sf"/>
</dbReference>
<dbReference type="PIRSF" id="PIRSF035652">
    <property type="entry name" value="CHP02436"/>
    <property type="match status" value="1"/>
</dbReference>
<dbReference type="InterPro" id="IPR012657">
    <property type="entry name" value="23S_rRNA-intervening_sequence"/>
</dbReference>
<dbReference type="AlphaFoldDB" id="A0A0G1KDQ5"/>
<evidence type="ECO:0008006" key="3">
    <source>
        <dbReference type="Google" id="ProtNLM"/>
    </source>
</evidence>
<sequence length="132" mass="15575">MANFKNNYDLEERVARFGEEIILFCRRVKKDPIVLPLLVQLIKSATSIGANYMEANGASSRKDFANKIYIAKKEAQETKYWLRMLSVYYPNELEKLQKYRQESHEFTLIFHKIVRTIKDKDSKEPDAIKILK</sequence>
<proteinExistence type="predicted"/>
<dbReference type="SUPFAM" id="SSF158446">
    <property type="entry name" value="IVS-encoded protein-like"/>
    <property type="match status" value="1"/>
</dbReference>
<organism evidence="1 2">
    <name type="scientific">Candidatus Yanofskybacteria bacterium GW2011_GWA2_44_9</name>
    <dbReference type="NCBI Taxonomy" id="1619025"/>
    <lineage>
        <taxon>Bacteria</taxon>
        <taxon>Candidatus Yanofskyibacteriota</taxon>
    </lineage>
</organism>
<dbReference type="Gene3D" id="1.20.1440.60">
    <property type="entry name" value="23S rRNA-intervening sequence"/>
    <property type="match status" value="1"/>
</dbReference>
<name>A0A0G1KDQ5_9BACT</name>
<gene>
    <name evidence="1" type="ORF">UW79_C0014G0013</name>
</gene>